<accession>A0ABR0DZU5</accession>
<sequence>MISSPQSTPTLAGDSPGISSAIAMSAAQDTSFPDFTTLAENDCAACKKRYTILCMSDDFFCDDCMSILQGNEPKTDKEIELENVVRNFSDDDIRAVGLGRFFELEEPASAAPPQPTTTVPPARPLSNSHEAQNSAVRSQILHQRNISGNNIPNPTLSNMLPSASPMLPSQPQIQKAPSSNDIFTLEEPATAAPLQPTTTVPPSRQPSSSREAQMSALRSQMAHQRSISGSNSPNPLPSTKAPSASPKLPSESQVRTKVPPPRQLSSREAQMSALNSQLMHQRKTSGNNFPRVPQSSEAPSASPMPSFLPQIRDNPPTNGMTGFPTGPVVTQDFLRQWAFTHHSEGTIPTTKAGHSRSTSTPIPQSGMESPGEIFGSPSVQAQARKKGKRMICATCNKDSPVDRKKNDGVNCTRCYQKLMKSAAASSALPEMSGGKRSYEGAFDGYSPADGSPFKRLK</sequence>
<feature type="compositionally biased region" description="Polar residues" evidence="1">
    <location>
        <begin position="125"/>
        <end position="177"/>
    </location>
</feature>
<reference evidence="2 3" key="1">
    <citation type="journal article" date="2023" name="G3 (Bethesda)">
        <title>A chromosome-level genome assembly of Zasmidium syzygii isolated from banana leaves.</title>
        <authorList>
            <person name="van Westerhoven A.C."/>
            <person name="Mehrabi R."/>
            <person name="Talebi R."/>
            <person name="Steentjes M.B.F."/>
            <person name="Corcolon B."/>
            <person name="Chong P.A."/>
            <person name="Kema G.H.J."/>
            <person name="Seidl M.F."/>
        </authorList>
    </citation>
    <scope>NUCLEOTIDE SEQUENCE [LARGE SCALE GENOMIC DNA]</scope>
    <source>
        <strain evidence="2 3">P124</strain>
    </source>
</reference>
<proteinExistence type="predicted"/>
<feature type="compositionally biased region" description="Polar residues" evidence="1">
    <location>
        <begin position="355"/>
        <end position="367"/>
    </location>
</feature>
<feature type="region of interest" description="Disordered" evidence="1">
    <location>
        <begin position="422"/>
        <end position="457"/>
    </location>
</feature>
<evidence type="ECO:0000313" key="3">
    <source>
        <dbReference type="Proteomes" id="UP001305779"/>
    </source>
</evidence>
<feature type="region of interest" description="Disordered" evidence="1">
    <location>
        <begin position="190"/>
        <end position="327"/>
    </location>
</feature>
<dbReference type="EMBL" id="JAXOVC010000013">
    <property type="protein sequence ID" value="KAK4494674.1"/>
    <property type="molecule type" value="Genomic_DNA"/>
</dbReference>
<comment type="caution">
    <text evidence="2">The sequence shown here is derived from an EMBL/GenBank/DDBJ whole genome shotgun (WGS) entry which is preliminary data.</text>
</comment>
<protein>
    <submittedName>
        <fullName evidence="2">Uncharacterized protein</fullName>
    </submittedName>
</protein>
<feature type="region of interest" description="Disordered" evidence="1">
    <location>
        <begin position="105"/>
        <end position="177"/>
    </location>
</feature>
<organism evidence="2 3">
    <name type="scientific">Zasmidium cellare</name>
    <name type="common">Wine cellar mold</name>
    <name type="synonym">Racodium cellare</name>
    <dbReference type="NCBI Taxonomy" id="395010"/>
    <lineage>
        <taxon>Eukaryota</taxon>
        <taxon>Fungi</taxon>
        <taxon>Dikarya</taxon>
        <taxon>Ascomycota</taxon>
        <taxon>Pezizomycotina</taxon>
        <taxon>Dothideomycetes</taxon>
        <taxon>Dothideomycetidae</taxon>
        <taxon>Mycosphaerellales</taxon>
        <taxon>Mycosphaerellaceae</taxon>
        <taxon>Zasmidium</taxon>
    </lineage>
</organism>
<evidence type="ECO:0000256" key="1">
    <source>
        <dbReference type="SAM" id="MobiDB-lite"/>
    </source>
</evidence>
<feature type="compositionally biased region" description="Low complexity" evidence="1">
    <location>
        <begin position="293"/>
        <end position="305"/>
    </location>
</feature>
<gene>
    <name evidence="2" type="ORF">PRZ48_014030</name>
</gene>
<feature type="compositionally biased region" description="Polar residues" evidence="1">
    <location>
        <begin position="205"/>
        <end position="233"/>
    </location>
</feature>
<evidence type="ECO:0000313" key="2">
    <source>
        <dbReference type="EMBL" id="KAK4494674.1"/>
    </source>
</evidence>
<feature type="compositionally biased region" description="Polar residues" evidence="1">
    <location>
        <begin position="263"/>
        <end position="288"/>
    </location>
</feature>
<name>A0ABR0DZU5_ZASCE</name>
<feature type="region of interest" description="Disordered" evidence="1">
    <location>
        <begin position="344"/>
        <end position="378"/>
    </location>
</feature>
<dbReference type="Proteomes" id="UP001305779">
    <property type="component" value="Unassembled WGS sequence"/>
</dbReference>
<feature type="compositionally biased region" description="Low complexity" evidence="1">
    <location>
        <begin position="190"/>
        <end position="202"/>
    </location>
</feature>
<keyword evidence="3" id="KW-1185">Reference proteome</keyword>